<dbReference type="Proteomes" id="UP001595897">
    <property type="component" value="Unassembled WGS sequence"/>
</dbReference>
<evidence type="ECO:0000256" key="1">
    <source>
        <dbReference type="ARBA" id="ARBA00012528"/>
    </source>
</evidence>
<dbReference type="PROSITE" id="PS50887">
    <property type="entry name" value="GGDEF"/>
    <property type="match status" value="1"/>
</dbReference>
<dbReference type="Pfam" id="PF07695">
    <property type="entry name" value="7TMR-DISM_7TM"/>
    <property type="match status" value="1"/>
</dbReference>
<dbReference type="Pfam" id="PF07696">
    <property type="entry name" value="7TMR-DISMED2"/>
    <property type="match status" value="1"/>
</dbReference>
<evidence type="ECO:0000313" key="7">
    <source>
        <dbReference type="EMBL" id="MFC4700898.1"/>
    </source>
</evidence>
<dbReference type="NCBIfam" id="TIGR00254">
    <property type="entry name" value="GGDEF"/>
    <property type="match status" value="1"/>
</dbReference>
<feature type="region of interest" description="Disordered" evidence="4">
    <location>
        <begin position="1"/>
        <end position="23"/>
    </location>
</feature>
<name>A0ABV9LZV6_9ALTE</name>
<reference evidence="8" key="1">
    <citation type="journal article" date="2019" name="Int. J. Syst. Evol. Microbiol.">
        <title>The Global Catalogue of Microorganisms (GCM) 10K type strain sequencing project: providing services to taxonomists for standard genome sequencing and annotation.</title>
        <authorList>
            <consortium name="The Broad Institute Genomics Platform"/>
            <consortium name="The Broad Institute Genome Sequencing Center for Infectious Disease"/>
            <person name="Wu L."/>
            <person name="Ma J."/>
        </authorList>
    </citation>
    <scope>NUCLEOTIDE SEQUENCE [LARGE SCALE GENOMIC DNA]</scope>
    <source>
        <strain evidence="8">KACC 12507</strain>
    </source>
</reference>
<feature type="transmembrane region" description="Helical" evidence="5">
    <location>
        <begin position="281"/>
        <end position="302"/>
    </location>
</feature>
<feature type="transmembrane region" description="Helical" evidence="5">
    <location>
        <begin position="323"/>
        <end position="340"/>
    </location>
</feature>
<feature type="transmembrane region" description="Helical" evidence="5">
    <location>
        <begin position="403"/>
        <end position="425"/>
    </location>
</feature>
<dbReference type="InterPro" id="IPR050469">
    <property type="entry name" value="Diguanylate_Cyclase"/>
</dbReference>
<dbReference type="InterPro" id="IPR029787">
    <property type="entry name" value="Nucleotide_cyclase"/>
</dbReference>
<protein>
    <recommendedName>
        <fullName evidence="1">diguanylate cyclase</fullName>
        <ecNumber evidence="1">2.7.7.65</ecNumber>
    </recommendedName>
</protein>
<dbReference type="EC" id="2.7.7.65" evidence="1"/>
<feature type="transmembrane region" description="Helical" evidence="5">
    <location>
        <begin position="371"/>
        <end position="391"/>
    </location>
</feature>
<keyword evidence="5" id="KW-1133">Transmembrane helix</keyword>
<dbReference type="InterPro" id="IPR011623">
    <property type="entry name" value="7TMR_DISM_rcpt_extracell_dom1"/>
</dbReference>
<feature type="transmembrane region" description="Helical" evidence="5">
    <location>
        <begin position="346"/>
        <end position="364"/>
    </location>
</feature>
<keyword evidence="8" id="KW-1185">Reference proteome</keyword>
<keyword evidence="5" id="KW-0472">Membrane</keyword>
<dbReference type="SMART" id="SM00267">
    <property type="entry name" value="GGDEF"/>
    <property type="match status" value="1"/>
</dbReference>
<organism evidence="7 8">
    <name type="scientific">Glaciecola siphonariae</name>
    <dbReference type="NCBI Taxonomy" id="521012"/>
    <lineage>
        <taxon>Bacteria</taxon>
        <taxon>Pseudomonadati</taxon>
        <taxon>Pseudomonadota</taxon>
        <taxon>Gammaproteobacteria</taxon>
        <taxon>Alteromonadales</taxon>
        <taxon>Alteromonadaceae</taxon>
        <taxon>Glaciecola</taxon>
    </lineage>
</organism>
<dbReference type="InterPro" id="IPR000160">
    <property type="entry name" value="GGDEF_dom"/>
</dbReference>
<feature type="domain" description="GGDEF" evidence="6">
    <location>
        <begin position="523"/>
        <end position="658"/>
    </location>
</feature>
<feature type="coiled-coil region" evidence="3">
    <location>
        <begin position="454"/>
        <end position="495"/>
    </location>
</feature>
<feature type="transmembrane region" description="Helical" evidence="5">
    <location>
        <begin position="43"/>
        <end position="64"/>
    </location>
</feature>
<dbReference type="InterPro" id="IPR011622">
    <property type="entry name" value="7TMR_DISM_rcpt_extracell_dom2"/>
</dbReference>
<dbReference type="CDD" id="cd01949">
    <property type="entry name" value="GGDEF"/>
    <property type="match status" value="1"/>
</dbReference>
<gene>
    <name evidence="7" type="ORF">ACFO4O_12060</name>
</gene>
<dbReference type="Pfam" id="PF00990">
    <property type="entry name" value="GGDEF"/>
    <property type="match status" value="1"/>
</dbReference>
<comment type="catalytic activity">
    <reaction evidence="2">
        <text>2 GTP = 3',3'-c-di-GMP + 2 diphosphate</text>
        <dbReference type="Rhea" id="RHEA:24898"/>
        <dbReference type="ChEBI" id="CHEBI:33019"/>
        <dbReference type="ChEBI" id="CHEBI:37565"/>
        <dbReference type="ChEBI" id="CHEBI:58805"/>
        <dbReference type="EC" id="2.7.7.65"/>
    </reaction>
</comment>
<dbReference type="PANTHER" id="PTHR45138:SF9">
    <property type="entry name" value="DIGUANYLATE CYCLASE DGCM-RELATED"/>
    <property type="match status" value="1"/>
</dbReference>
<evidence type="ECO:0000256" key="3">
    <source>
        <dbReference type="SAM" id="Coils"/>
    </source>
</evidence>
<comment type="caution">
    <text evidence="7">The sequence shown here is derived from an EMBL/GenBank/DDBJ whole genome shotgun (WGS) entry which is preliminary data.</text>
</comment>
<sequence length="659" mass="73169">MIVGTRSTQKLAQQSEHGSTQDNAHLQSEAPYSILASVRQQPLITAFLALSLTLLIYVCVQLGIAQTATRDIGARSFLVESNVASSGGKMTIEQVLALSPSAWRSADKLNFGNTTDAHWIKARLKNNDGVNRRLLLMDDILLDEVELWIVDEQQNILEYAQFGDTQPFYYRPIASASFLLEIPSADGELTVIARAQTSIALNLNFDIWDSALYLEHMSNLTLFHGLIFGYIFALICYSLLMFATSNNTEYVYYAGYLLAFGLHLAAVTGHGFHYLWPSSVYLQQTISTLSINVVTLCLFLFTQKVLHLKHSNILAARLLKWQIWLYAVFVGLGIFFPSAALVKVSVLSLALFSSTSIVICLMSRSHGKARANFFALVWGVLSMSVFLSALARFGLLPVRVEPIFILIIAFALETLLIGTALINMYRRNKYHARKDKELALAKERDMLMAKDELIQTQRDAQARLEKQVQAQTAQLESALGELSKTSAELKQMRNVDGLTGLPNRYLFDEHLSEVTAQCIQSQSVLGIAALDLDHFKHINDAYGHLGGDHVLKAFAQMLGSLAQQHDLFVCRFGGEEFIAVGNNKSLDDMTAIMEGVRLALEQNIIEFQGQQIACTVSIGLVAKVPEQLDDHKTMLAHADNLLYRAKQQGRNLVVGEGEA</sequence>
<accession>A0ABV9LZV6</accession>
<keyword evidence="7" id="KW-0548">Nucleotidyltransferase</keyword>
<evidence type="ECO:0000256" key="5">
    <source>
        <dbReference type="SAM" id="Phobius"/>
    </source>
</evidence>
<feature type="transmembrane region" description="Helical" evidence="5">
    <location>
        <begin position="250"/>
        <end position="275"/>
    </location>
</feature>
<evidence type="ECO:0000256" key="4">
    <source>
        <dbReference type="SAM" id="MobiDB-lite"/>
    </source>
</evidence>
<dbReference type="SUPFAM" id="SSF55073">
    <property type="entry name" value="Nucleotide cyclase"/>
    <property type="match status" value="1"/>
</dbReference>
<dbReference type="GO" id="GO:0052621">
    <property type="term" value="F:diguanylate cyclase activity"/>
    <property type="evidence" value="ECO:0007669"/>
    <property type="project" value="UniProtKB-EC"/>
</dbReference>
<dbReference type="PANTHER" id="PTHR45138">
    <property type="entry name" value="REGULATORY COMPONENTS OF SENSORY TRANSDUCTION SYSTEM"/>
    <property type="match status" value="1"/>
</dbReference>
<keyword evidence="5" id="KW-0812">Transmembrane</keyword>
<evidence type="ECO:0000256" key="2">
    <source>
        <dbReference type="ARBA" id="ARBA00034247"/>
    </source>
</evidence>
<dbReference type="RefSeq" id="WP_382408856.1">
    <property type="nucleotide sequence ID" value="NZ_JBHSGU010000005.1"/>
</dbReference>
<feature type="transmembrane region" description="Helical" evidence="5">
    <location>
        <begin position="222"/>
        <end position="243"/>
    </location>
</feature>
<dbReference type="Gene3D" id="3.30.70.270">
    <property type="match status" value="1"/>
</dbReference>
<dbReference type="Gene3D" id="2.60.40.2380">
    <property type="match status" value="1"/>
</dbReference>
<dbReference type="InterPro" id="IPR043128">
    <property type="entry name" value="Rev_trsase/Diguanyl_cyclase"/>
</dbReference>
<keyword evidence="7" id="KW-0808">Transferase</keyword>
<evidence type="ECO:0000313" key="8">
    <source>
        <dbReference type="Proteomes" id="UP001595897"/>
    </source>
</evidence>
<evidence type="ECO:0000259" key="6">
    <source>
        <dbReference type="PROSITE" id="PS50887"/>
    </source>
</evidence>
<dbReference type="EMBL" id="JBHSGU010000005">
    <property type="protein sequence ID" value="MFC4700898.1"/>
    <property type="molecule type" value="Genomic_DNA"/>
</dbReference>
<keyword evidence="3" id="KW-0175">Coiled coil</keyword>
<proteinExistence type="predicted"/>